<proteinExistence type="predicted"/>
<evidence type="ECO:0000313" key="2">
    <source>
        <dbReference type="EMBL" id="GGQ34839.1"/>
    </source>
</evidence>
<feature type="transmembrane region" description="Helical" evidence="1">
    <location>
        <begin position="55"/>
        <end position="74"/>
    </location>
</feature>
<sequence length="78" mass="8085">MAVAVIVKTAADGPATVLAVLEQLDERTWSIQAAAEERAGERAQIQTMAGNARRFATRVPIVVSLVSGVLGIVLKAGA</sequence>
<accession>A0ABQ2RN09</accession>
<gene>
    <name evidence="2" type="ORF">GCM10010140_76150</name>
</gene>
<evidence type="ECO:0000256" key="1">
    <source>
        <dbReference type="SAM" id="Phobius"/>
    </source>
</evidence>
<protein>
    <submittedName>
        <fullName evidence="2">Uncharacterized protein</fullName>
    </submittedName>
</protein>
<name>A0ABQ2RN09_9ACTN</name>
<dbReference type="Proteomes" id="UP000611554">
    <property type="component" value="Unassembled WGS sequence"/>
</dbReference>
<keyword evidence="1" id="KW-0812">Transmembrane</keyword>
<comment type="caution">
    <text evidence="2">The sequence shown here is derived from an EMBL/GenBank/DDBJ whole genome shotgun (WGS) entry which is preliminary data.</text>
</comment>
<keyword evidence="1" id="KW-0472">Membrane</keyword>
<reference evidence="3" key="1">
    <citation type="journal article" date="2019" name="Int. J. Syst. Evol. Microbiol.">
        <title>The Global Catalogue of Microorganisms (GCM) 10K type strain sequencing project: providing services to taxonomists for standard genome sequencing and annotation.</title>
        <authorList>
            <consortium name="The Broad Institute Genomics Platform"/>
            <consortium name="The Broad Institute Genome Sequencing Center for Infectious Disease"/>
            <person name="Wu L."/>
            <person name="Ma J."/>
        </authorList>
    </citation>
    <scope>NUCLEOTIDE SEQUENCE [LARGE SCALE GENOMIC DNA]</scope>
    <source>
        <strain evidence="3">JCM 3115</strain>
    </source>
</reference>
<dbReference type="EMBL" id="BMQJ01000038">
    <property type="protein sequence ID" value="GGQ34839.1"/>
    <property type="molecule type" value="Genomic_DNA"/>
</dbReference>
<organism evidence="2 3">
    <name type="scientific">Streptosporangium pseudovulgare</name>
    <dbReference type="NCBI Taxonomy" id="35765"/>
    <lineage>
        <taxon>Bacteria</taxon>
        <taxon>Bacillati</taxon>
        <taxon>Actinomycetota</taxon>
        <taxon>Actinomycetes</taxon>
        <taxon>Streptosporangiales</taxon>
        <taxon>Streptosporangiaceae</taxon>
        <taxon>Streptosporangium</taxon>
    </lineage>
</organism>
<evidence type="ECO:0000313" key="3">
    <source>
        <dbReference type="Proteomes" id="UP000611554"/>
    </source>
</evidence>
<keyword evidence="1" id="KW-1133">Transmembrane helix</keyword>
<keyword evidence="3" id="KW-1185">Reference proteome</keyword>